<evidence type="ECO:0000313" key="13">
    <source>
        <dbReference type="Proteomes" id="UP000186104"/>
    </source>
</evidence>
<dbReference type="GO" id="GO:0046983">
    <property type="term" value="F:protein dimerization activity"/>
    <property type="evidence" value="ECO:0007669"/>
    <property type="project" value="InterPro"/>
</dbReference>
<dbReference type="GO" id="GO:0000155">
    <property type="term" value="F:phosphorelay sensor kinase activity"/>
    <property type="evidence" value="ECO:0007669"/>
    <property type="project" value="InterPro"/>
</dbReference>
<keyword evidence="3" id="KW-0597">Phosphoprotein</keyword>
<dbReference type="InterPro" id="IPR036890">
    <property type="entry name" value="HATPase_C_sf"/>
</dbReference>
<dbReference type="Gene3D" id="3.30.565.10">
    <property type="entry name" value="Histidine kinase-like ATPase, C-terminal domain"/>
    <property type="match status" value="1"/>
</dbReference>
<protein>
    <recommendedName>
        <fullName evidence="2">histidine kinase</fullName>
        <ecNumber evidence="2">2.7.13.3</ecNumber>
    </recommendedName>
</protein>
<keyword evidence="10" id="KW-0812">Transmembrane</keyword>
<evidence type="ECO:0000256" key="7">
    <source>
        <dbReference type="ARBA" id="ARBA00022840"/>
    </source>
</evidence>
<dbReference type="STRING" id="499555.BJL86_2176"/>
<gene>
    <name evidence="12" type="ORF">BJL86_2176</name>
</gene>
<dbReference type="Gene3D" id="1.20.5.1930">
    <property type="match status" value="1"/>
</dbReference>
<keyword evidence="4" id="KW-0808">Transferase</keyword>
<evidence type="ECO:0000313" key="12">
    <source>
        <dbReference type="EMBL" id="ANI92942.1"/>
    </source>
</evidence>
<dbReference type="AlphaFoldDB" id="A0A173LQ95"/>
<evidence type="ECO:0000256" key="2">
    <source>
        <dbReference type="ARBA" id="ARBA00012438"/>
    </source>
</evidence>
<keyword evidence="13" id="KW-1185">Reference proteome</keyword>
<feature type="region of interest" description="Disordered" evidence="9">
    <location>
        <begin position="295"/>
        <end position="314"/>
    </location>
</feature>
<sequence length="488" mass="51452">MTRLPRRPLASPLTFAGLGATCGVAWSLTFGPWSTVALAVWGALSVVLAYLLIERPAARNFGAAFAALFVSTAIVSGIVSEATSSPSTSPVDVTLLTGTKLLVGIALVVMVVLLIRTFTEAARHRQLGWKLAESVAAEESLRTRSLLLSERSNLAGEIHDTIGHRLAYTSLALGTLSQSPGVDEEARAEIDRIRSEVAESTEELGRTIALLRSSEPPTAPADDSPGDAIERIRAEGIEVVVAGPLPTAVSAHVRTTLARILLEAAANSARHSGGAPLSVRSEASVSTLRFRVATPLDDAGRADPPQPSGSSGTGLASLAQRVRILGGEFSYGPQPAADPTSFVLEATLRLDAEPAAPEPAPGIAVLDQAAESRRHTRRVVLTSLAAIGALLLCGGIIAVSVVGYRTMVGVLPEEDFSKIHVGMPEAEALDLLPAVQMVEPPRSADAEIMDCRYYESEVSWFRRTEVFEVCLDNGQVQLTRTISAPAPQ</sequence>
<evidence type="ECO:0000256" key="1">
    <source>
        <dbReference type="ARBA" id="ARBA00000085"/>
    </source>
</evidence>
<feature type="domain" description="Signal transduction histidine kinase subgroup 3 dimerisation and phosphoacceptor" evidence="11">
    <location>
        <begin position="150"/>
        <end position="214"/>
    </location>
</feature>
<dbReference type="InterPro" id="IPR011712">
    <property type="entry name" value="Sig_transdc_His_kin_sub3_dim/P"/>
</dbReference>
<dbReference type="GO" id="GO:0016020">
    <property type="term" value="C:membrane"/>
    <property type="evidence" value="ECO:0007669"/>
    <property type="project" value="InterPro"/>
</dbReference>
<comment type="catalytic activity">
    <reaction evidence="1">
        <text>ATP + protein L-histidine = ADP + protein N-phospho-L-histidine.</text>
        <dbReference type="EC" id="2.7.13.3"/>
    </reaction>
</comment>
<evidence type="ECO:0000256" key="6">
    <source>
        <dbReference type="ARBA" id="ARBA00022777"/>
    </source>
</evidence>
<dbReference type="OrthoDB" id="227596at2"/>
<dbReference type="RefSeq" id="WP_067476793.1">
    <property type="nucleotide sequence ID" value="NZ_CP015961.1"/>
</dbReference>
<reference evidence="12 13" key="1">
    <citation type="submission" date="2016-06" db="EMBL/GenBank/DDBJ databases">
        <title>Complete genome sequence of a saline-alkali tolerant type strain Dietzia timorensis ID05-A0528T.</title>
        <authorList>
            <person name="Wu X."/>
        </authorList>
    </citation>
    <scope>NUCLEOTIDE SEQUENCE [LARGE SCALE GENOMIC DNA]</scope>
    <source>
        <strain evidence="12 13">ID05-A0528</strain>
    </source>
</reference>
<feature type="transmembrane region" description="Helical" evidence="10">
    <location>
        <begin position="379"/>
        <end position="404"/>
    </location>
</feature>
<dbReference type="Proteomes" id="UP000186104">
    <property type="component" value="Chromosome"/>
</dbReference>
<organism evidence="12 13">
    <name type="scientific">Dietzia timorensis</name>
    <dbReference type="NCBI Taxonomy" id="499555"/>
    <lineage>
        <taxon>Bacteria</taxon>
        <taxon>Bacillati</taxon>
        <taxon>Actinomycetota</taxon>
        <taxon>Actinomycetes</taxon>
        <taxon>Mycobacteriales</taxon>
        <taxon>Dietziaceae</taxon>
        <taxon>Dietzia</taxon>
    </lineage>
</organism>
<evidence type="ECO:0000256" key="3">
    <source>
        <dbReference type="ARBA" id="ARBA00022553"/>
    </source>
</evidence>
<feature type="transmembrane region" description="Helical" evidence="10">
    <location>
        <begin position="99"/>
        <end position="118"/>
    </location>
</feature>
<accession>A0A173LQ95</accession>
<feature type="transmembrane region" description="Helical" evidence="10">
    <location>
        <begin position="60"/>
        <end position="79"/>
    </location>
</feature>
<keyword evidence="10" id="KW-0472">Membrane</keyword>
<keyword evidence="10" id="KW-1133">Transmembrane helix</keyword>
<evidence type="ECO:0000256" key="5">
    <source>
        <dbReference type="ARBA" id="ARBA00022741"/>
    </source>
</evidence>
<feature type="transmembrane region" description="Helical" evidence="10">
    <location>
        <begin position="35"/>
        <end position="53"/>
    </location>
</feature>
<keyword evidence="8" id="KW-0902">Two-component regulatory system</keyword>
<evidence type="ECO:0000256" key="8">
    <source>
        <dbReference type="ARBA" id="ARBA00023012"/>
    </source>
</evidence>
<evidence type="ECO:0000256" key="9">
    <source>
        <dbReference type="SAM" id="MobiDB-lite"/>
    </source>
</evidence>
<proteinExistence type="predicted"/>
<dbReference type="InterPro" id="IPR050482">
    <property type="entry name" value="Sensor_HK_TwoCompSys"/>
</dbReference>
<dbReference type="KEGG" id="dtm:BJL86_2176"/>
<dbReference type="PANTHER" id="PTHR24421:SF10">
    <property type="entry name" value="NITRATE_NITRITE SENSOR PROTEIN NARQ"/>
    <property type="match status" value="1"/>
</dbReference>
<keyword evidence="6" id="KW-0418">Kinase</keyword>
<evidence type="ECO:0000259" key="11">
    <source>
        <dbReference type="Pfam" id="PF07730"/>
    </source>
</evidence>
<dbReference type="EC" id="2.7.13.3" evidence="2"/>
<evidence type="ECO:0000256" key="10">
    <source>
        <dbReference type="SAM" id="Phobius"/>
    </source>
</evidence>
<dbReference type="EMBL" id="CP015961">
    <property type="protein sequence ID" value="ANI92942.1"/>
    <property type="molecule type" value="Genomic_DNA"/>
</dbReference>
<keyword evidence="7" id="KW-0067">ATP-binding</keyword>
<name>A0A173LQ95_9ACTN</name>
<dbReference type="Pfam" id="PF07730">
    <property type="entry name" value="HisKA_3"/>
    <property type="match status" value="1"/>
</dbReference>
<dbReference type="PANTHER" id="PTHR24421">
    <property type="entry name" value="NITRATE/NITRITE SENSOR PROTEIN NARX-RELATED"/>
    <property type="match status" value="1"/>
</dbReference>
<keyword evidence="5" id="KW-0547">Nucleotide-binding</keyword>
<dbReference type="GO" id="GO:0005524">
    <property type="term" value="F:ATP binding"/>
    <property type="evidence" value="ECO:0007669"/>
    <property type="project" value="UniProtKB-KW"/>
</dbReference>
<evidence type="ECO:0000256" key="4">
    <source>
        <dbReference type="ARBA" id="ARBA00022679"/>
    </source>
</evidence>